<feature type="domain" description="Myb-like" evidence="9">
    <location>
        <begin position="186"/>
        <end position="237"/>
    </location>
</feature>
<dbReference type="FunFam" id="1.10.10.60:FF:000002">
    <property type="entry name" value="Myb family transcription factor"/>
    <property type="match status" value="1"/>
</dbReference>
<dbReference type="Proteomes" id="UP000515123">
    <property type="component" value="Linkage group 15"/>
</dbReference>
<feature type="compositionally biased region" description="Polar residues" evidence="8">
    <location>
        <begin position="244"/>
        <end position="254"/>
    </location>
</feature>
<protein>
    <submittedName>
        <fullName evidence="11">Transcription repressor KAN1-like isoform X1</fullName>
    </submittedName>
</protein>
<organism evidence="10 11">
    <name type="scientific">Ananas comosus</name>
    <name type="common">Pineapple</name>
    <name type="synonym">Ananas ananas</name>
    <dbReference type="NCBI Taxonomy" id="4615"/>
    <lineage>
        <taxon>Eukaryota</taxon>
        <taxon>Viridiplantae</taxon>
        <taxon>Streptophyta</taxon>
        <taxon>Embryophyta</taxon>
        <taxon>Tracheophyta</taxon>
        <taxon>Spermatophyta</taxon>
        <taxon>Magnoliopsida</taxon>
        <taxon>Liliopsida</taxon>
        <taxon>Poales</taxon>
        <taxon>Bromeliaceae</taxon>
        <taxon>Bromelioideae</taxon>
        <taxon>Ananas</taxon>
    </lineage>
</organism>
<keyword evidence="4" id="KW-0805">Transcription regulation</keyword>
<name>A0A6P5GE26_ANACO</name>
<feature type="compositionally biased region" description="Low complexity" evidence="8">
    <location>
        <begin position="97"/>
        <end position="110"/>
    </location>
</feature>
<feature type="region of interest" description="Disordered" evidence="8">
    <location>
        <begin position="240"/>
        <end position="259"/>
    </location>
</feature>
<evidence type="ECO:0000256" key="6">
    <source>
        <dbReference type="ARBA" id="ARBA00023163"/>
    </source>
</evidence>
<keyword evidence="6" id="KW-0804">Transcription</keyword>
<dbReference type="GO" id="GO:0010158">
    <property type="term" value="P:abaxial cell fate specification"/>
    <property type="evidence" value="ECO:0007669"/>
    <property type="project" value="InterPro"/>
</dbReference>
<dbReference type="Gene3D" id="1.10.10.60">
    <property type="entry name" value="Homeodomain-like"/>
    <property type="match status" value="1"/>
</dbReference>
<evidence type="ECO:0000256" key="4">
    <source>
        <dbReference type="ARBA" id="ARBA00023015"/>
    </source>
</evidence>
<keyword evidence="7" id="KW-0539">Nucleus</keyword>
<evidence type="ECO:0000256" key="7">
    <source>
        <dbReference type="ARBA" id="ARBA00023242"/>
    </source>
</evidence>
<dbReference type="InterPro" id="IPR006447">
    <property type="entry name" value="Myb_dom_plants"/>
</dbReference>
<accession>A0A6P5GE26</accession>
<sequence>MGTNSMPSPDLSLNISPPSNNCPSTAPNLDRDLGLDLLLRPVEPTHADVSHARTDLSLSSTNHMTSLFDIATPIRGLPSYNTPPSSSPERGHDPQISLHPSNPHSSFSSSSSAYGGLPAFGSPYHRIIAPPTSFGGYAFDPMRSDHYQYYNINQYGVGAFESSQSMIRSRIFVPKFPTKRNMRAPRMRWTSALHARFVHAVDLLGGHERATPKSVLELMDVKDLTLAHVKSHLQMYRTVKSTEKPATSPDQSECSGEEDFTPMLTDFGLRRSMSSQGDSNAPLHQHDKDSITMWNNPSIKGGWLQMNSCELEDHASMTASSQFQVPYILLASNPYINVLTDTHACTERDLIGKQKLTRAHADMFADRVELGYY</sequence>
<feature type="compositionally biased region" description="Polar residues" evidence="8">
    <location>
        <begin position="79"/>
        <end position="88"/>
    </location>
</feature>
<evidence type="ECO:0000256" key="1">
    <source>
        <dbReference type="ARBA" id="ARBA00004123"/>
    </source>
</evidence>
<dbReference type="Pfam" id="PF00249">
    <property type="entry name" value="Myb_DNA-binding"/>
    <property type="match status" value="1"/>
</dbReference>
<feature type="region of interest" description="Disordered" evidence="8">
    <location>
        <begin position="272"/>
        <end position="291"/>
    </location>
</feature>
<evidence type="ECO:0000313" key="10">
    <source>
        <dbReference type="Proteomes" id="UP000515123"/>
    </source>
</evidence>
<reference evidence="11" key="2">
    <citation type="submission" date="2025-08" db="UniProtKB">
        <authorList>
            <consortium name="RefSeq"/>
        </authorList>
    </citation>
    <scope>IDENTIFICATION</scope>
    <source>
        <tissue evidence="11">Leaf</tissue>
    </source>
</reference>
<keyword evidence="2" id="KW-0217">Developmental protein</keyword>
<dbReference type="PANTHER" id="PTHR31496:SF3">
    <property type="entry name" value="TRANSCRIPTION REPRESSOR KAN1"/>
    <property type="match status" value="1"/>
</dbReference>
<dbReference type="GO" id="GO:0005634">
    <property type="term" value="C:nucleus"/>
    <property type="evidence" value="ECO:0007669"/>
    <property type="project" value="UniProtKB-SubCell"/>
</dbReference>
<dbReference type="PANTHER" id="PTHR31496">
    <property type="entry name" value="TRANSCRIPTION FACTOR KAN2-RELATED"/>
    <property type="match status" value="1"/>
</dbReference>
<feature type="compositionally biased region" description="Polar residues" evidence="8">
    <location>
        <begin position="1"/>
        <end position="27"/>
    </location>
</feature>
<keyword evidence="5" id="KW-0238">DNA-binding</keyword>
<evidence type="ECO:0000256" key="2">
    <source>
        <dbReference type="ARBA" id="ARBA00022473"/>
    </source>
</evidence>
<gene>
    <name evidence="11" type="primary">LOC109721148</name>
</gene>
<dbReference type="RefSeq" id="XP_020104168.1">
    <property type="nucleotide sequence ID" value="XM_020248579.1"/>
</dbReference>
<comment type="subcellular location">
    <subcellularLocation>
        <location evidence="1">Nucleus</location>
    </subcellularLocation>
</comment>
<reference evidence="10" key="1">
    <citation type="journal article" date="2015" name="Nat. Genet.">
        <title>The pineapple genome and the evolution of CAM photosynthesis.</title>
        <authorList>
            <person name="Ming R."/>
            <person name="VanBuren R."/>
            <person name="Wai C.M."/>
            <person name="Tang H."/>
            <person name="Schatz M.C."/>
            <person name="Bowers J.E."/>
            <person name="Lyons E."/>
            <person name="Wang M.L."/>
            <person name="Chen J."/>
            <person name="Biggers E."/>
            <person name="Zhang J."/>
            <person name="Huang L."/>
            <person name="Zhang L."/>
            <person name="Miao W."/>
            <person name="Zhang J."/>
            <person name="Ye Z."/>
            <person name="Miao C."/>
            <person name="Lin Z."/>
            <person name="Wang H."/>
            <person name="Zhou H."/>
            <person name="Yim W.C."/>
            <person name="Priest H.D."/>
            <person name="Zheng C."/>
            <person name="Woodhouse M."/>
            <person name="Edger P.P."/>
            <person name="Guyot R."/>
            <person name="Guo H.B."/>
            <person name="Guo H."/>
            <person name="Zheng G."/>
            <person name="Singh R."/>
            <person name="Sharma A."/>
            <person name="Min X."/>
            <person name="Zheng Y."/>
            <person name="Lee H."/>
            <person name="Gurtowski J."/>
            <person name="Sedlazeck F.J."/>
            <person name="Harkess A."/>
            <person name="McKain M.R."/>
            <person name="Liao Z."/>
            <person name="Fang J."/>
            <person name="Liu J."/>
            <person name="Zhang X."/>
            <person name="Zhang Q."/>
            <person name="Hu W."/>
            <person name="Qin Y."/>
            <person name="Wang K."/>
            <person name="Chen L.Y."/>
            <person name="Shirley N."/>
            <person name="Lin Y.R."/>
            <person name="Liu L.Y."/>
            <person name="Hernandez A.G."/>
            <person name="Wright C.L."/>
            <person name="Bulone V."/>
            <person name="Tuskan G.A."/>
            <person name="Heath K."/>
            <person name="Zee F."/>
            <person name="Moore P.H."/>
            <person name="Sunkar R."/>
            <person name="Leebens-Mack J.H."/>
            <person name="Mockler T."/>
            <person name="Bennetzen J.L."/>
            <person name="Freeling M."/>
            <person name="Sankoff D."/>
            <person name="Paterson A.H."/>
            <person name="Zhu X."/>
            <person name="Yang X."/>
            <person name="Smith J.A."/>
            <person name="Cushman J.C."/>
            <person name="Paull R.E."/>
            <person name="Yu Q."/>
        </authorList>
    </citation>
    <scope>NUCLEOTIDE SEQUENCE [LARGE SCALE GENOMIC DNA]</scope>
    <source>
        <strain evidence="10">cv. F153</strain>
    </source>
</reference>
<evidence type="ECO:0000259" key="9">
    <source>
        <dbReference type="Pfam" id="PF00249"/>
    </source>
</evidence>
<evidence type="ECO:0000256" key="3">
    <source>
        <dbReference type="ARBA" id="ARBA00022782"/>
    </source>
</evidence>
<feature type="region of interest" description="Disordered" evidence="8">
    <location>
        <begin position="78"/>
        <end position="110"/>
    </location>
</feature>
<dbReference type="AlphaFoldDB" id="A0A6P5GE26"/>
<dbReference type="GeneID" id="109721148"/>
<dbReference type="NCBIfam" id="TIGR01557">
    <property type="entry name" value="myb_SHAQKYF"/>
    <property type="match status" value="1"/>
</dbReference>
<feature type="region of interest" description="Disordered" evidence="8">
    <location>
        <begin position="1"/>
        <end position="28"/>
    </location>
</feature>
<dbReference type="GO" id="GO:0006355">
    <property type="term" value="P:regulation of DNA-templated transcription"/>
    <property type="evidence" value="ECO:0007669"/>
    <property type="project" value="InterPro"/>
</dbReference>
<dbReference type="OrthoDB" id="551907at2759"/>
<dbReference type="GO" id="GO:0000976">
    <property type="term" value="F:transcription cis-regulatory region binding"/>
    <property type="evidence" value="ECO:0007669"/>
    <property type="project" value="InterPro"/>
</dbReference>
<evidence type="ECO:0000256" key="8">
    <source>
        <dbReference type="SAM" id="MobiDB-lite"/>
    </source>
</evidence>
<dbReference type="InterPro" id="IPR044847">
    <property type="entry name" value="KAN_fam"/>
</dbReference>
<keyword evidence="10" id="KW-1185">Reference proteome</keyword>
<dbReference type="SUPFAM" id="SSF46689">
    <property type="entry name" value="Homeodomain-like"/>
    <property type="match status" value="1"/>
</dbReference>
<evidence type="ECO:0000313" key="11">
    <source>
        <dbReference type="RefSeq" id="XP_020104168.1"/>
    </source>
</evidence>
<proteinExistence type="predicted"/>
<dbReference type="InterPro" id="IPR001005">
    <property type="entry name" value="SANT/Myb"/>
</dbReference>
<evidence type="ECO:0000256" key="5">
    <source>
        <dbReference type="ARBA" id="ARBA00023125"/>
    </source>
</evidence>
<keyword evidence="3" id="KW-0221">Differentiation</keyword>
<dbReference type="InterPro" id="IPR009057">
    <property type="entry name" value="Homeodomain-like_sf"/>
</dbReference>